<evidence type="ECO:0000313" key="2">
    <source>
        <dbReference type="EMBL" id="CAA9289908.1"/>
    </source>
</evidence>
<feature type="non-terminal residue" evidence="2">
    <location>
        <position position="1"/>
    </location>
</feature>
<feature type="compositionally biased region" description="Basic residues" evidence="1">
    <location>
        <begin position="52"/>
        <end position="70"/>
    </location>
</feature>
<feature type="compositionally biased region" description="Basic and acidic residues" evidence="1">
    <location>
        <begin position="71"/>
        <end position="80"/>
    </location>
</feature>
<feature type="compositionally biased region" description="Low complexity" evidence="1">
    <location>
        <begin position="167"/>
        <end position="200"/>
    </location>
</feature>
<feature type="compositionally biased region" description="Basic and acidic residues" evidence="1">
    <location>
        <begin position="149"/>
        <end position="158"/>
    </location>
</feature>
<sequence>ELADRGPAPDRLPVRLAGARVVQRGADDPRDLLRAAPADQPAGDPPGGPHPAVRRLLGHPGARVRRARPAHRADGHRDLGGGDGRAAAGPAGPGLGGAGRPAGHRRVQRAARPVPVRGGRGRGRRGRRRAALGRLAAGDRAGRGALGAREPRLRPRRDLGRHHLGRGPRAGQGRLPGLHAPGAGAAALGRAAGPVRLRLPAPEPGRPPRRAGVRGEPRLGGVLGRRLGAAGPLQPGRGRRAARAGRPGPGLLRRTAAGRHLLGPRRRVPGRRRPADPPAL</sequence>
<feature type="compositionally biased region" description="Gly residues" evidence="1">
    <location>
        <begin position="91"/>
        <end position="100"/>
    </location>
</feature>
<protein>
    <submittedName>
        <fullName evidence="2">Protein containing transglutaminase-like domain, putative cysteine protease</fullName>
    </submittedName>
</protein>
<feature type="compositionally biased region" description="Basic residues" evidence="1">
    <location>
        <begin position="119"/>
        <end position="131"/>
    </location>
</feature>
<evidence type="ECO:0000256" key="1">
    <source>
        <dbReference type="SAM" id="MobiDB-lite"/>
    </source>
</evidence>
<dbReference type="GO" id="GO:0008233">
    <property type="term" value="F:peptidase activity"/>
    <property type="evidence" value="ECO:0007669"/>
    <property type="project" value="UniProtKB-KW"/>
</dbReference>
<dbReference type="EMBL" id="CADCTP010000412">
    <property type="protein sequence ID" value="CAA9289908.1"/>
    <property type="molecule type" value="Genomic_DNA"/>
</dbReference>
<reference evidence="2" key="1">
    <citation type="submission" date="2020-02" db="EMBL/GenBank/DDBJ databases">
        <authorList>
            <person name="Meier V. D."/>
        </authorList>
    </citation>
    <scope>NUCLEOTIDE SEQUENCE</scope>
    <source>
        <strain evidence="2">AVDCRST_MAG41</strain>
    </source>
</reference>
<dbReference type="AlphaFoldDB" id="A0A6J4JXD0"/>
<organism evidence="2">
    <name type="scientific">uncultured Mycobacteriales bacterium</name>
    <dbReference type="NCBI Taxonomy" id="581187"/>
    <lineage>
        <taxon>Bacteria</taxon>
        <taxon>Bacillati</taxon>
        <taxon>Actinomycetota</taxon>
        <taxon>Actinomycetes</taxon>
        <taxon>Mycobacteriales</taxon>
        <taxon>environmental samples</taxon>
    </lineage>
</organism>
<feature type="compositionally biased region" description="Low complexity" evidence="1">
    <location>
        <begin position="224"/>
        <end position="236"/>
    </location>
</feature>
<keyword evidence="2" id="KW-0378">Hydrolase</keyword>
<feature type="non-terminal residue" evidence="2">
    <location>
        <position position="280"/>
    </location>
</feature>
<name>A0A6J4JXD0_9ACTN</name>
<feature type="region of interest" description="Disordered" evidence="1">
    <location>
        <begin position="1"/>
        <end position="280"/>
    </location>
</feature>
<proteinExistence type="predicted"/>
<gene>
    <name evidence="2" type="ORF">AVDCRST_MAG41-4481</name>
</gene>
<accession>A0A6J4JXD0</accession>
<keyword evidence="2" id="KW-0645">Protease</keyword>
<feature type="compositionally biased region" description="Low complexity" evidence="1">
    <location>
        <begin position="244"/>
        <end position="261"/>
    </location>
</feature>
<dbReference type="GO" id="GO:0006508">
    <property type="term" value="P:proteolysis"/>
    <property type="evidence" value="ECO:0007669"/>
    <property type="project" value="UniProtKB-KW"/>
</dbReference>
<feature type="compositionally biased region" description="Basic residues" evidence="1">
    <location>
        <begin position="262"/>
        <end position="272"/>
    </location>
</feature>